<gene>
    <name evidence="2" type="ORF">BDK51DRAFT_47061</name>
</gene>
<name>A0A4P9W295_9FUNG</name>
<protein>
    <submittedName>
        <fullName evidence="2">Uncharacterized protein</fullName>
    </submittedName>
</protein>
<feature type="chain" id="PRO_5020367750" evidence="1">
    <location>
        <begin position="20"/>
        <end position="120"/>
    </location>
</feature>
<keyword evidence="1" id="KW-0732">Signal</keyword>
<sequence>MRATFALVLALNVCAAVFAAPLDGPASVELVQPATVNPLQPTAVEPIEASNSEAKPDFWHCPQALGSAPAGRPLPNAAFLLIPSNPGFMPLSSLIFASWDHGATGTQMIMLDRPSITDRA</sequence>
<feature type="signal peptide" evidence="1">
    <location>
        <begin position="1"/>
        <end position="19"/>
    </location>
</feature>
<proteinExistence type="predicted"/>
<keyword evidence="3" id="KW-1185">Reference proteome</keyword>
<accession>A0A4P9W295</accession>
<dbReference type="AlphaFoldDB" id="A0A4P9W295"/>
<evidence type="ECO:0000313" key="3">
    <source>
        <dbReference type="Proteomes" id="UP000269721"/>
    </source>
</evidence>
<organism evidence="2 3">
    <name type="scientific">Blyttiomyces helicus</name>
    <dbReference type="NCBI Taxonomy" id="388810"/>
    <lineage>
        <taxon>Eukaryota</taxon>
        <taxon>Fungi</taxon>
        <taxon>Fungi incertae sedis</taxon>
        <taxon>Chytridiomycota</taxon>
        <taxon>Chytridiomycota incertae sedis</taxon>
        <taxon>Chytridiomycetes</taxon>
        <taxon>Chytridiomycetes incertae sedis</taxon>
        <taxon>Blyttiomyces</taxon>
    </lineage>
</organism>
<evidence type="ECO:0000313" key="2">
    <source>
        <dbReference type="EMBL" id="RKO86331.1"/>
    </source>
</evidence>
<evidence type="ECO:0000256" key="1">
    <source>
        <dbReference type="SAM" id="SignalP"/>
    </source>
</evidence>
<dbReference type="Proteomes" id="UP000269721">
    <property type="component" value="Unassembled WGS sequence"/>
</dbReference>
<dbReference type="EMBL" id="KZ998289">
    <property type="protein sequence ID" value="RKO86331.1"/>
    <property type="molecule type" value="Genomic_DNA"/>
</dbReference>
<reference evidence="3" key="1">
    <citation type="journal article" date="2018" name="Nat. Microbiol.">
        <title>Leveraging single-cell genomics to expand the fungal tree of life.</title>
        <authorList>
            <person name="Ahrendt S.R."/>
            <person name="Quandt C.A."/>
            <person name="Ciobanu D."/>
            <person name="Clum A."/>
            <person name="Salamov A."/>
            <person name="Andreopoulos B."/>
            <person name="Cheng J.F."/>
            <person name="Woyke T."/>
            <person name="Pelin A."/>
            <person name="Henrissat B."/>
            <person name="Reynolds N.K."/>
            <person name="Benny G.L."/>
            <person name="Smith M.E."/>
            <person name="James T.Y."/>
            <person name="Grigoriev I.V."/>
        </authorList>
    </citation>
    <scope>NUCLEOTIDE SEQUENCE [LARGE SCALE GENOMIC DNA]</scope>
</reference>